<dbReference type="AlphaFoldDB" id="A0AAC9K8N4"/>
<dbReference type="InterPro" id="IPR017560">
    <property type="entry name" value="Cyt_c_biogenesis_CcmI"/>
</dbReference>
<name>A0AAC9K8N4_9PROT</name>
<protein>
    <submittedName>
        <fullName evidence="3">Cytochrome c-type biogenesis protein ccmI</fullName>
    </submittedName>
</protein>
<dbReference type="InterPro" id="IPR011990">
    <property type="entry name" value="TPR-like_helical_dom_sf"/>
</dbReference>
<reference evidence="4" key="1">
    <citation type="submission" date="2016-11" db="EMBL/GenBank/DDBJ databases">
        <title>Comparative genomic and phenotypic analysis of Granulibacter bethesdensis clinical isolates from patients with chronic granulomatous disease.</title>
        <authorList>
            <person name="Zarember K.A."/>
            <person name="Porcella S.F."/>
            <person name="Chu J."/>
            <person name="Ding L."/>
            <person name="Dahlstrom E."/>
            <person name="Barbian K."/>
            <person name="Martens C."/>
            <person name="Sykora L."/>
            <person name="Kramer S."/>
            <person name="Pettinato A.M."/>
            <person name="Hong H."/>
            <person name="Wald G."/>
            <person name="Berg L.J."/>
            <person name="Rogge L.S."/>
            <person name="Greenberg D.E."/>
            <person name="Falcone E.L."/>
            <person name="Neves J.F."/>
            <person name="Simoes M.J."/>
            <person name="Casal M."/>
            <person name="Rodriguez-Lopez F.C."/>
            <person name="Zelazny A."/>
            <person name="Gallin J.I."/>
            <person name="Holland S.M."/>
        </authorList>
    </citation>
    <scope>NUCLEOTIDE SEQUENCE [LARGE SCALE GENOMIC DNA]</scope>
    <source>
        <strain evidence="4">NIH9.1</strain>
    </source>
</reference>
<accession>A0AAC9K8N4</accession>
<dbReference type="RefSeq" id="WP_072571816.1">
    <property type="nucleotide sequence ID" value="NZ_CP018191.1"/>
</dbReference>
<evidence type="ECO:0000313" key="3">
    <source>
        <dbReference type="EMBL" id="APH53489.1"/>
    </source>
</evidence>
<proteinExistence type="predicted"/>
<dbReference type="NCBIfam" id="TIGR03142">
    <property type="entry name" value="cytochro_ccmI"/>
    <property type="match status" value="1"/>
</dbReference>
<feature type="transmembrane region" description="Helical" evidence="2">
    <location>
        <begin position="88"/>
        <end position="106"/>
    </location>
</feature>
<dbReference type="Gene3D" id="1.25.40.10">
    <property type="entry name" value="Tetratricopeptide repeat domain"/>
    <property type="match status" value="1"/>
</dbReference>
<sequence length="238" mass="26086">MIWLFIAALALVCVAPLGWSLRKNTVMLRGQREAAMALHRAQLLELDRDLAEGRIAAPEHATAIVEVQRRLLASDASIDIAPRSAARLPVLGCMILIPLAALALYWPSGQPRVPSAPYAQRMAEAQRQARNIDDLVAKLRARIESLDPHSEEARQGLLLLGTVEGRMGHMQQAVAAWRKALAVRYEPGLAARIAEADSEIAGKVTPEARTMFERALKEAPANAPWISLVKKRLESGME</sequence>
<dbReference type="EMBL" id="CP018191">
    <property type="protein sequence ID" value="APH53489.1"/>
    <property type="molecule type" value="Genomic_DNA"/>
</dbReference>
<gene>
    <name evidence="3" type="ORF">GbCGDNIH9_0266</name>
</gene>
<evidence type="ECO:0000313" key="4">
    <source>
        <dbReference type="Proteomes" id="UP000182373"/>
    </source>
</evidence>
<keyword evidence="2" id="KW-0472">Membrane</keyword>
<keyword evidence="1" id="KW-0201">Cytochrome c-type biogenesis</keyword>
<dbReference type="GO" id="GO:0017004">
    <property type="term" value="P:cytochrome complex assembly"/>
    <property type="evidence" value="ECO:0007669"/>
    <property type="project" value="UniProtKB-KW"/>
</dbReference>
<keyword evidence="2" id="KW-1133">Transmembrane helix</keyword>
<evidence type="ECO:0000256" key="2">
    <source>
        <dbReference type="SAM" id="Phobius"/>
    </source>
</evidence>
<evidence type="ECO:0000256" key="1">
    <source>
        <dbReference type="ARBA" id="ARBA00022748"/>
    </source>
</evidence>
<dbReference type="Proteomes" id="UP000182373">
    <property type="component" value="Chromosome"/>
</dbReference>
<organism evidence="3 4">
    <name type="scientific">Granulibacter bethesdensis</name>
    <dbReference type="NCBI Taxonomy" id="364410"/>
    <lineage>
        <taxon>Bacteria</taxon>
        <taxon>Pseudomonadati</taxon>
        <taxon>Pseudomonadota</taxon>
        <taxon>Alphaproteobacteria</taxon>
        <taxon>Acetobacterales</taxon>
        <taxon>Acetobacteraceae</taxon>
        <taxon>Granulibacter</taxon>
    </lineage>
</organism>
<keyword evidence="2" id="KW-0812">Transmembrane</keyword>